<sequence>MDPSSRRRRIGVVAAGSVWETRMQSDDKASNNAIVKAIHLQAADVENSYNKQMSSKEVSLGVHGKRRTWKSDVKKNTSSEIGRADSLKLTKQRSIVNTPPVTPRRSIGTTPPLTPRRSISGDSNDKSLTVSVAVKKARSDSVESLEKTPGRVKKTRSELCTAIVKSGEFDSVALRKVNSLPPRNSEKSDEKTEHVDEPSVSELPDDVKEETVNEKLQIPEEDKELGVCQEIVVPANSNESEQIDNGDHEEEEEEEEEEEKEVEKKSVDVKEMNVASENRNNRVGDVEIKKYSQFQNRTSPSPSSVRKIPPPVIKRATSVYTIPPSTDRFAEKEENFPHSQSKLQSLVDLVMWRDASRSALVFGFGTFLIISSSYANDLNFSFISVVAYIGLIYLGVMFVFKSVIHRGIVEEERHKGVGMREEDVKRMLRLIMPYLNESLLQLRALFSGDPSTTLKMGVVLFVLARCGSSITLWNLAKIGFFGAFTVPKIFISYSTHFSAYGKFWFRRFRDAWESCTHKKAVALALFTLVWNLSSVVARVWAAFMLFVALRYYQQNMIWTTDQDDDDEEHVVEDDDEEEEEEEEEVKQQVRKPKRAPYMMMPNKLKKFS</sequence>
<evidence type="ECO:0000259" key="8">
    <source>
        <dbReference type="PROSITE" id="PS50845"/>
    </source>
</evidence>
<proteinExistence type="predicted"/>
<dbReference type="GO" id="GO:0005789">
    <property type="term" value="C:endoplasmic reticulum membrane"/>
    <property type="evidence" value="ECO:0007669"/>
    <property type="project" value="UniProtKB-SubCell"/>
</dbReference>
<evidence type="ECO:0000256" key="4">
    <source>
        <dbReference type="ARBA" id="ARBA00022989"/>
    </source>
</evidence>
<evidence type="ECO:0000256" key="1">
    <source>
        <dbReference type="ARBA" id="ARBA00004477"/>
    </source>
</evidence>
<evidence type="ECO:0000313" key="9">
    <source>
        <dbReference type="EMBL" id="ESQ42595.1"/>
    </source>
</evidence>
<keyword evidence="10" id="KW-1185">Reference proteome</keyword>
<evidence type="ECO:0000256" key="7">
    <source>
        <dbReference type="SAM" id="MobiDB-lite"/>
    </source>
</evidence>
<feature type="compositionally biased region" description="Acidic residues" evidence="7">
    <location>
        <begin position="241"/>
        <end position="260"/>
    </location>
</feature>
<feature type="compositionally biased region" description="Acidic residues" evidence="7">
    <location>
        <begin position="563"/>
        <end position="584"/>
    </location>
</feature>
<reference evidence="9 10" key="1">
    <citation type="journal article" date="2013" name="Front. Plant Sci.">
        <title>The Reference Genome of the Halophytic Plant Eutrema salsugineum.</title>
        <authorList>
            <person name="Yang R."/>
            <person name="Jarvis D.E."/>
            <person name="Chen H."/>
            <person name="Beilstein M.A."/>
            <person name="Grimwood J."/>
            <person name="Jenkins J."/>
            <person name="Shu S."/>
            <person name="Prochnik S."/>
            <person name="Xin M."/>
            <person name="Ma C."/>
            <person name="Schmutz J."/>
            <person name="Wing R.A."/>
            <person name="Mitchell-Olds T."/>
            <person name="Schumaker K.S."/>
            <person name="Wang X."/>
        </authorList>
    </citation>
    <scope>NUCLEOTIDE SEQUENCE [LARGE SCALE GENOMIC DNA]</scope>
</reference>
<dbReference type="PROSITE" id="PS50845">
    <property type="entry name" value="RETICULON"/>
    <property type="match status" value="1"/>
</dbReference>
<name>V4KX79_EUTSA</name>
<dbReference type="Proteomes" id="UP000030689">
    <property type="component" value="Unassembled WGS sequence"/>
</dbReference>
<feature type="transmembrane region" description="Helical" evidence="6">
    <location>
        <begin position="478"/>
        <end position="500"/>
    </location>
</feature>
<feature type="region of interest" description="Disordered" evidence="7">
    <location>
        <begin position="177"/>
        <end position="267"/>
    </location>
</feature>
<comment type="subcellular location">
    <subcellularLocation>
        <location evidence="1 6">Endoplasmic reticulum membrane</location>
        <topology evidence="1 6">Multi-pass membrane protein</topology>
    </subcellularLocation>
</comment>
<dbReference type="PANTHER" id="PTHR46626:SF1">
    <property type="entry name" value="RETICULON-LIKE PROTEIN B21"/>
    <property type="match status" value="1"/>
</dbReference>
<keyword evidence="5 6" id="KW-0472">Membrane</keyword>
<dbReference type="PANTHER" id="PTHR46626">
    <property type="entry name" value="RETICULON-LIKE PROTEIN B17"/>
    <property type="match status" value="1"/>
</dbReference>
<dbReference type="eggNOG" id="ENOG502QQKT">
    <property type="taxonomic scope" value="Eukaryota"/>
</dbReference>
<dbReference type="OrthoDB" id="567788at2759"/>
<gene>
    <name evidence="9" type="ORF">EUTSA_v10013006mg</name>
</gene>
<evidence type="ECO:0000256" key="5">
    <source>
        <dbReference type="ARBA" id="ARBA00023136"/>
    </source>
</evidence>
<feature type="compositionally biased region" description="Basic and acidic residues" evidence="7">
    <location>
        <begin position="205"/>
        <end position="220"/>
    </location>
</feature>
<feature type="domain" description="Reticulon" evidence="8">
    <location>
        <begin position="346"/>
        <end position="500"/>
    </location>
</feature>
<dbReference type="InterPro" id="IPR003388">
    <property type="entry name" value="Reticulon"/>
</dbReference>
<feature type="transmembrane region" description="Helical" evidence="6">
    <location>
        <begin position="381"/>
        <end position="400"/>
    </location>
</feature>
<dbReference type="Gramene" id="ESQ42595">
    <property type="protein sequence ID" value="ESQ42595"/>
    <property type="gene ID" value="EUTSA_v10013006mg"/>
</dbReference>
<feature type="region of interest" description="Disordered" evidence="7">
    <location>
        <begin position="563"/>
        <end position="608"/>
    </location>
</feature>
<protein>
    <recommendedName>
        <fullName evidence="6">Reticulon-like protein</fullName>
    </recommendedName>
</protein>
<evidence type="ECO:0000256" key="2">
    <source>
        <dbReference type="ARBA" id="ARBA00022692"/>
    </source>
</evidence>
<accession>V4KX79</accession>
<feature type="transmembrane region" description="Helical" evidence="6">
    <location>
        <begin position="521"/>
        <end position="549"/>
    </location>
</feature>
<evidence type="ECO:0000313" key="10">
    <source>
        <dbReference type="Proteomes" id="UP000030689"/>
    </source>
</evidence>
<evidence type="ECO:0000256" key="6">
    <source>
        <dbReference type="RuleBase" id="RU363132"/>
    </source>
</evidence>
<keyword evidence="4 6" id="KW-1133">Transmembrane helix</keyword>
<keyword evidence="3 6" id="KW-0256">Endoplasmic reticulum</keyword>
<dbReference type="EMBL" id="KI517464">
    <property type="protein sequence ID" value="ESQ42595.1"/>
    <property type="molecule type" value="Genomic_DNA"/>
</dbReference>
<keyword evidence="2 6" id="KW-0812">Transmembrane</keyword>
<dbReference type="AlphaFoldDB" id="V4KX79"/>
<dbReference type="InterPro" id="IPR044647">
    <property type="entry name" value="RTNLB17/18/21"/>
</dbReference>
<dbReference type="OMA" id="THPQSKL"/>
<feature type="compositionally biased region" description="Basic and acidic residues" evidence="7">
    <location>
        <begin position="184"/>
        <end position="197"/>
    </location>
</feature>
<evidence type="ECO:0000256" key="3">
    <source>
        <dbReference type="ARBA" id="ARBA00022824"/>
    </source>
</evidence>
<dbReference type="STRING" id="72664.V4KX79"/>
<dbReference type="KEGG" id="eus:EUTSA_v10013006mg"/>
<feature type="region of interest" description="Disordered" evidence="7">
    <location>
        <begin position="93"/>
        <end position="127"/>
    </location>
</feature>
<organism evidence="9 10">
    <name type="scientific">Eutrema salsugineum</name>
    <name type="common">Saltwater cress</name>
    <name type="synonym">Sisymbrium salsugineum</name>
    <dbReference type="NCBI Taxonomy" id="72664"/>
    <lineage>
        <taxon>Eukaryota</taxon>
        <taxon>Viridiplantae</taxon>
        <taxon>Streptophyta</taxon>
        <taxon>Embryophyta</taxon>
        <taxon>Tracheophyta</taxon>
        <taxon>Spermatophyta</taxon>
        <taxon>Magnoliopsida</taxon>
        <taxon>eudicotyledons</taxon>
        <taxon>Gunneridae</taxon>
        <taxon>Pentapetalae</taxon>
        <taxon>rosids</taxon>
        <taxon>malvids</taxon>
        <taxon>Brassicales</taxon>
        <taxon>Brassicaceae</taxon>
        <taxon>Eutremeae</taxon>
        <taxon>Eutrema</taxon>
    </lineage>
</organism>
<dbReference type="Pfam" id="PF02453">
    <property type="entry name" value="Reticulon"/>
    <property type="match status" value="1"/>
</dbReference>